<proteinExistence type="predicted"/>
<accession>A0AAV4H127</accession>
<protein>
    <submittedName>
        <fullName evidence="2">Uncharacterized protein</fullName>
    </submittedName>
</protein>
<evidence type="ECO:0000256" key="1">
    <source>
        <dbReference type="SAM" id="MobiDB-lite"/>
    </source>
</evidence>
<dbReference type="EMBL" id="BMAT01008736">
    <property type="protein sequence ID" value="GFR91573.1"/>
    <property type="molecule type" value="Genomic_DNA"/>
</dbReference>
<organism evidence="2 3">
    <name type="scientific">Elysia marginata</name>
    <dbReference type="NCBI Taxonomy" id="1093978"/>
    <lineage>
        <taxon>Eukaryota</taxon>
        <taxon>Metazoa</taxon>
        <taxon>Spiralia</taxon>
        <taxon>Lophotrochozoa</taxon>
        <taxon>Mollusca</taxon>
        <taxon>Gastropoda</taxon>
        <taxon>Heterobranchia</taxon>
        <taxon>Euthyneura</taxon>
        <taxon>Panpulmonata</taxon>
        <taxon>Sacoglossa</taxon>
        <taxon>Placobranchoidea</taxon>
        <taxon>Plakobranchidae</taxon>
        <taxon>Elysia</taxon>
    </lineage>
</organism>
<keyword evidence="3" id="KW-1185">Reference proteome</keyword>
<name>A0AAV4H127_9GAST</name>
<dbReference type="Proteomes" id="UP000762676">
    <property type="component" value="Unassembled WGS sequence"/>
</dbReference>
<dbReference type="AlphaFoldDB" id="A0AAV4H127"/>
<gene>
    <name evidence="2" type="ORF">ElyMa_004331500</name>
</gene>
<feature type="region of interest" description="Disordered" evidence="1">
    <location>
        <begin position="1"/>
        <end position="52"/>
    </location>
</feature>
<sequence length="108" mass="12031">MSGSSGLKHQHSPRSGRLVGSGRDAQAAGPGHRQHGDQTPPSRQINGEKFEAKNSRAPRFFWGLSLLLKQLMIKIQKSKKCYLVDCKIRFQELVKLQLGKSTNNEISC</sequence>
<reference evidence="2 3" key="1">
    <citation type="journal article" date="2021" name="Elife">
        <title>Chloroplast acquisition without the gene transfer in kleptoplastic sea slugs, Plakobranchus ocellatus.</title>
        <authorList>
            <person name="Maeda T."/>
            <person name="Takahashi S."/>
            <person name="Yoshida T."/>
            <person name="Shimamura S."/>
            <person name="Takaki Y."/>
            <person name="Nagai Y."/>
            <person name="Toyoda A."/>
            <person name="Suzuki Y."/>
            <person name="Arimoto A."/>
            <person name="Ishii H."/>
            <person name="Satoh N."/>
            <person name="Nishiyama T."/>
            <person name="Hasebe M."/>
            <person name="Maruyama T."/>
            <person name="Minagawa J."/>
            <person name="Obokata J."/>
            <person name="Shigenobu S."/>
        </authorList>
    </citation>
    <scope>NUCLEOTIDE SEQUENCE [LARGE SCALE GENOMIC DNA]</scope>
</reference>
<evidence type="ECO:0000313" key="2">
    <source>
        <dbReference type="EMBL" id="GFR91573.1"/>
    </source>
</evidence>
<evidence type="ECO:0000313" key="3">
    <source>
        <dbReference type="Proteomes" id="UP000762676"/>
    </source>
</evidence>
<comment type="caution">
    <text evidence="2">The sequence shown here is derived from an EMBL/GenBank/DDBJ whole genome shotgun (WGS) entry which is preliminary data.</text>
</comment>